<keyword evidence="2" id="KW-0479">Metal-binding</keyword>
<dbReference type="Pfam" id="PF05699">
    <property type="entry name" value="Dimer_Tnp_hAT"/>
    <property type="match status" value="1"/>
</dbReference>
<reference evidence="7" key="1">
    <citation type="submission" date="2020-11" db="EMBL/GenBank/DDBJ databases">
        <authorList>
            <person name="Tran Van P."/>
        </authorList>
    </citation>
    <scope>NUCLEOTIDE SEQUENCE</scope>
</reference>
<dbReference type="OrthoDB" id="6380494at2759"/>
<organism evidence="7">
    <name type="scientific">Darwinula stevensoni</name>
    <dbReference type="NCBI Taxonomy" id="69355"/>
    <lineage>
        <taxon>Eukaryota</taxon>
        <taxon>Metazoa</taxon>
        <taxon>Ecdysozoa</taxon>
        <taxon>Arthropoda</taxon>
        <taxon>Crustacea</taxon>
        <taxon>Oligostraca</taxon>
        <taxon>Ostracoda</taxon>
        <taxon>Podocopa</taxon>
        <taxon>Podocopida</taxon>
        <taxon>Darwinulocopina</taxon>
        <taxon>Darwinuloidea</taxon>
        <taxon>Darwinulidae</taxon>
        <taxon>Darwinula</taxon>
    </lineage>
</organism>
<keyword evidence="4" id="KW-0862">Zinc</keyword>
<evidence type="ECO:0000256" key="5">
    <source>
        <dbReference type="ARBA" id="ARBA00023242"/>
    </source>
</evidence>
<proteinExistence type="predicted"/>
<feature type="domain" description="HAT C-terminal dimerisation" evidence="6">
    <location>
        <begin position="269"/>
        <end position="349"/>
    </location>
</feature>
<dbReference type="AlphaFoldDB" id="A0A7R9ACS5"/>
<dbReference type="Proteomes" id="UP000677054">
    <property type="component" value="Unassembled WGS sequence"/>
</dbReference>
<protein>
    <recommendedName>
        <fullName evidence="6">HAT C-terminal dimerisation domain-containing protein</fullName>
    </recommendedName>
</protein>
<evidence type="ECO:0000313" key="7">
    <source>
        <dbReference type="EMBL" id="CAD7251495.1"/>
    </source>
</evidence>
<dbReference type="GO" id="GO:0008270">
    <property type="term" value="F:zinc ion binding"/>
    <property type="evidence" value="ECO:0007669"/>
    <property type="project" value="UniProtKB-KW"/>
</dbReference>
<name>A0A7R9ACS5_9CRUS</name>
<dbReference type="InterPro" id="IPR052035">
    <property type="entry name" value="ZnF_BED_domain_contain"/>
</dbReference>
<evidence type="ECO:0000256" key="3">
    <source>
        <dbReference type="ARBA" id="ARBA00022771"/>
    </source>
</evidence>
<dbReference type="EMBL" id="CAJPEV010003593">
    <property type="protein sequence ID" value="CAG0900095.1"/>
    <property type="molecule type" value="Genomic_DNA"/>
</dbReference>
<gene>
    <name evidence="7" type="ORF">DSTB1V02_LOCUS11261</name>
</gene>
<accession>A0A7R9ACS5</accession>
<dbReference type="PANTHER" id="PTHR46481">
    <property type="entry name" value="ZINC FINGER BED DOMAIN-CONTAINING PROTEIN 4"/>
    <property type="match status" value="1"/>
</dbReference>
<keyword evidence="3" id="KW-0863">Zinc-finger</keyword>
<sequence length="363" mass="41610">MHQHMTDHMRAKCTPRDTIATPHYLLPSHQHPSDVMLFQMKEKVTEKLHQSLAKENHFSFTMDIWSGVESFLSLTVHFVDLSFSLQSRLLHISSIPILHTGENIRDEVNAMLKEWKISRDKVHCIPIEEFTKKVRQDNVSVSVVIPLLQGVLCFLKRIPATEAGIMRDEVVKQLEKRFKAIVENKNVILATILDPRFKADFLKAETIQDVQSILLDELQMVYKSIPSAEAEESTTPMEGQPEGQTFWEAIQEIMQEVPQVPRTSSELAELQHYFNSPALLENIDPLHYWKNHQMQFPGLSKLARKYLSSPATSAASQQAFSNAGSVYCDQWKWLQGKKAEMVHFLNANLKFLDSDFRNGIPSN</sequence>
<comment type="subcellular location">
    <subcellularLocation>
        <location evidence="1">Nucleus</location>
    </subcellularLocation>
</comment>
<dbReference type="SUPFAM" id="SSF53098">
    <property type="entry name" value="Ribonuclease H-like"/>
    <property type="match status" value="1"/>
</dbReference>
<keyword evidence="8" id="KW-1185">Reference proteome</keyword>
<keyword evidence="5" id="KW-0539">Nucleus</keyword>
<dbReference type="GO" id="GO:0046983">
    <property type="term" value="F:protein dimerization activity"/>
    <property type="evidence" value="ECO:0007669"/>
    <property type="project" value="InterPro"/>
</dbReference>
<dbReference type="InterPro" id="IPR012337">
    <property type="entry name" value="RNaseH-like_sf"/>
</dbReference>
<dbReference type="PANTHER" id="PTHR46481:SF10">
    <property type="entry name" value="ZINC FINGER BED DOMAIN-CONTAINING PROTEIN 39"/>
    <property type="match status" value="1"/>
</dbReference>
<dbReference type="GO" id="GO:0005634">
    <property type="term" value="C:nucleus"/>
    <property type="evidence" value="ECO:0007669"/>
    <property type="project" value="UniProtKB-SubCell"/>
</dbReference>
<dbReference type="InterPro" id="IPR008906">
    <property type="entry name" value="HATC_C_dom"/>
</dbReference>
<dbReference type="EMBL" id="LR903110">
    <property type="protein sequence ID" value="CAD7251495.1"/>
    <property type="molecule type" value="Genomic_DNA"/>
</dbReference>
<evidence type="ECO:0000256" key="2">
    <source>
        <dbReference type="ARBA" id="ARBA00022723"/>
    </source>
</evidence>
<evidence type="ECO:0000256" key="1">
    <source>
        <dbReference type="ARBA" id="ARBA00004123"/>
    </source>
</evidence>
<evidence type="ECO:0000259" key="6">
    <source>
        <dbReference type="Pfam" id="PF05699"/>
    </source>
</evidence>
<evidence type="ECO:0000256" key="4">
    <source>
        <dbReference type="ARBA" id="ARBA00022833"/>
    </source>
</evidence>
<evidence type="ECO:0000313" key="8">
    <source>
        <dbReference type="Proteomes" id="UP000677054"/>
    </source>
</evidence>